<evidence type="ECO:0000256" key="1">
    <source>
        <dbReference type="SAM" id="SignalP"/>
    </source>
</evidence>
<sequence>MGSSYLYDSTFHLCFLKLALLTGPFVFALQQPSFCRPHTPALVLPRHTQCTHTAENLLLPAFGPNSLPPSTQ</sequence>
<evidence type="ECO:0000313" key="2">
    <source>
        <dbReference type="EMBL" id="KAK7063515.1"/>
    </source>
</evidence>
<evidence type="ECO:0000313" key="3">
    <source>
        <dbReference type="Proteomes" id="UP001362999"/>
    </source>
</evidence>
<feature type="chain" id="PRO_5043821901" description="Secreted protein" evidence="1">
    <location>
        <begin position="29"/>
        <end position="72"/>
    </location>
</feature>
<dbReference type="Proteomes" id="UP001362999">
    <property type="component" value="Unassembled WGS sequence"/>
</dbReference>
<organism evidence="2 3">
    <name type="scientific">Favolaschia claudopus</name>
    <dbReference type="NCBI Taxonomy" id="2862362"/>
    <lineage>
        <taxon>Eukaryota</taxon>
        <taxon>Fungi</taxon>
        <taxon>Dikarya</taxon>
        <taxon>Basidiomycota</taxon>
        <taxon>Agaricomycotina</taxon>
        <taxon>Agaricomycetes</taxon>
        <taxon>Agaricomycetidae</taxon>
        <taxon>Agaricales</taxon>
        <taxon>Marasmiineae</taxon>
        <taxon>Mycenaceae</taxon>
        <taxon>Favolaschia</taxon>
    </lineage>
</organism>
<dbReference type="AlphaFoldDB" id="A0AAW0EGF8"/>
<evidence type="ECO:0008006" key="4">
    <source>
        <dbReference type="Google" id="ProtNLM"/>
    </source>
</evidence>
<comment type="caution">
    <text evidence="2">The sequence shown here is derived from an EMBL/GenBank/DDBJ whole genome shotgun (WGS) entry which is preliminary data.</text>
</comment>
<accession>A0AAW0EGF8</accession>
<keyword evidence="1" id="KW-0732">Signal</keyword>
<keyword evidence="3" id="KW-1185">Reference proteome</keyword>
<feature type="signal peptide" evidence="1">
    <location>
        <begin position="1"/>
        <end position="28"/>
    </location>
</feature>
<proteinExistence type="predicted"/>
<dbReference type="EMBL" id="JAWWNJ010000001">
    <property type="protein sequence ID" value="KAK7063515.1"/>
    <property type="molecule type" value="Genomic_DNA"/>
</dbReference>
<name>A0AAW0EGF8_9AGAR</name>
<gene>
    <name evidence="2" type="ORF">R3P38DRAFT_2818840</name>
</gene>
<reference evidence="2 3" key="1">
    <citation type="journal article" date="2024" name="J Genomics">
        <title>Draft genome sequencing and assembly of Favolaschia claudopus CIRM-BRFM 2984 isolated from oak limbs.</title>
        <authorList>
            <person name="Navarro D."/>
            <person name="Drula E."/>
            <person name="Chaduli D."/>
            <person name="Cazenave R."/>
            <person name="Ahrendt S."/>
            <person name="Wang J."/>
            <person name="Lipzen A."/>
            <person name="Daum C."/>
            <person name="Barry K."/>
            <person name="Grigoriev I.V."/>
            <person name="Favel A."/>
            <person name="Rosso M.N."/>
            <person name="Martin F."/>
        </authorList>
    </citation>
    <scope>NUCLEOTIDE SEQUENCE [LARGE SCALE GENOMIC DNA]</scope>
    <source>
        <strain evidence="2 3">CIRM-BRFM 2984</strain>
    </source>
</reference>
<protein>
    <recommendedName>
        <fullName evidence="4">Secreted protein</fullName>
    </recommendedName>
</protein>
<feature type="non-terminal residue" evidence="2">
    <location>
        <position position="72"/>
    </location>
</feature>